<feature type="region of interest" description="Disordered" evidence="2">
    <location>
        <begin position="1253"/>
        <end position="1357"/>
    </location>
</feature>
<evidence type="ECO:0000256" key="2">
    <source>
        <dbReference type="SAM" id="MobiDB-lite"/>
    </source>
</evidence>
<name>A0ABT6W357_9ACTN</name>
<feature type="compositionally biased region" description="Basic and acidic residues" evidence="2">
    <location>
        <begin position="1304"/>
        <end position="1331"/>
    </location>
</feature>
<feature type="compositionally biased region" description="Basic and acidic residues" evidence="2">
    <location>
        <begin position="19"/>
        <end position="33"/>
    </location>
</feature>
<dbReference type="Gene3D" id="2.180.10.10">
    <property type="entry name" value="RHS repeat-associated core"/>
    <property type="match status" value="3"/>
</dbReference>
<feature type="compositionally biased region" description="Polar residues" evidence="2">
    <location>
        <begin position="537"/>
        <end position="549"/>
    </location>
</feature>
<keyword evidence="1" id="KW-0677">Repeat</keyword>
<evidence type="ECO:0000259" key="3">
    <source>
        <dbReference type="Pfam" id="PF20148"/>
    </source>
</evidence>
<reference evidence="5 6" key="1">
    <citation type="submission" date="2023-05" db="EMBL/GenBank/DDBJ databases">
        <title>Streptantibioticus silvisoli sp. nov., acidotolerant actinomycetes 1 from pine litter.</title>
        <authorList>
            <person name="Swiecimska M."/>
            <person name="Golinska P."/>
            <person name="Sangal V."/>
            <person name="Wachnowicz B."/>
            <person name="Goodfellow M."/>
        </authorList>
    </citation>
    <scope>NUCLEOTIDE SEQUENCE [LARGE SCALE GENOMIC DNA]</scope>
    <source>
        <strain evidence="5 6">SL54</strain>
    </source>
</reference>
<evidence type="ECO:0000313" key="6">
    <source>
        <dbReference type="Proteomes" id="UP001156398"/>
    </source>
</evidence>
<gene>
    <name evidence="5" type="ORF">POF43_014720</name>
</gene>
<dbReference type="Proteomes" id="UP001156398">
    <property type="component" value="Unassembled WGS sequence"/>
</dbReference>
<feature type="compositionally biased region" description="Pro residues" evidence="2">
    <location>
        <begin position="1"/>
        <end position="10"/>
    </location>
</feature>
<dbReference type="EMBL" id="JAAGKO020000019">
    <property type="protein sequence ID" value="MDI5963951.1"/>
    <property type="molecule type" value="Genomic_DNA"/>
</dbReference>
<feature type="compositionally biased region" description="Polar residues" evidence="2">
    <location>
        <begin position="562"/>
        <end position="574"/>
    </location>
</feature>
<keyword evidence="6" id="KW-1185">Reference proteome</keyword>
<dbReference type="NCBIfam" id="TIGR03696">
    <property type="entry name" value="Rhs_assc_core"/>
    <property type="match status" value="1"/>
</dbReference>
<dbReference type="NCBIfam" id="TIGR01643">
    <property type="entry name" value="YD_repeat_2x"/>
    <property type="match status" value="11"/>
</dbReference>
<comment type="caution">
    <text evidence="5">The sequence shown here is derived from an EMBL/GenBank/DDBJ whole genome shotgun (WGS) entry which is preliminary data.</text>
</comment>
<evidence type="ECO:0000259" key="4">
    <source>
        <dbReference type="Pfam" id="PF25023"/>
    </source>
</evidence>
<feature type="compositionally biased region" description="Basic and acidic residues" evidence="2">
    <location>
        <begin position="550"/>
        <end position="560"/>
    </location>
</feature>
<feature type="region of interest" description="Disordered" evidence="2">
    <location>
        <begin position="1"/>
        <end position="94"/>
    </location>
</feature>
<dbReference type="Pfam" id="PF05593">
    <property type="entry name" value="RHS_repeat"/>
    <property type="match status" value="6"/>
</dbReference>
<dbReference type="InterPro" id="IPR045351">
    <property type="entry name" value="DUF6531"/>
</dbReference>
<evidence type="ECO:0000313" key="5">
    <source>
        <dbReference type="EMBL" id="MDI5963951.1"/>
    </source>
</evidence>
<dbReference type="PRINTS" id="PR00394">
    <property type="entry name" value="RHSPROTEIN"/>
</dbReference>
<dbReference type="InterPro" id="IPR050708">
    <property type="entry name" value="T6SS_VgrG/RHS"/>
</dbReference>
<dbReference type="PANTHER" id="PTHR32305:SF15">
    <property type="entry name" value="PROTEIN RHSA-RELATED"/>
    <property type="match status" value="1"/>
</dbReference>
<dbReference type="InterPro" id="IPR056823">
    <property type="entry name" value="TEN-like_YD-shell"/>
</dbReference>
<proteinExistence type="predicted"/>
<feature type="domain" description="Teneurin-like YD-shell" evidence="4">
    <location>
        <begin position="938"/>
        <end position="1197"/>
    </location>
</feature>
<dbReference type="InterPro" id="IPR022385">
    <property type="entry name" value="Rhs_assc_core"/>
</dbReference>
<dbReference type="RefSeq" id="WP_282704591.1">
    <property type="nucleotide sequence ID" value="NZ_JAAGKO020000019.1"/>
</dbReference>
<organism evidence="5 6">
    <name type="scientific">Streptantibioticus silvisoli</name>
    <dbReference type="NCBI Taxonomy" id="2705255"/>
    <lineage>
        <taxon>Bacteria</taxon>
        <taxon>Bacillati</taxon>
        <taxon>Actinomycetota</taxon>
        <taxon>Actinomycetes</taxon>
        <taxon>Kitasatosporales</taxon>
        <taxon>Streptomycetaceae</taxon>
        <taxon>Streptantibioticus</taxon>
    </lineage>
</organism>
<sequence>MDAGQPPPTPAAAEATGSDDAHRAQNAETRRIEPGGPEHPPTAEGQPTDGDTTDISGHDGSPPEGPSSDHDSPGTPEADSTPAGVDRTEAAGAFGILSGEGAEVFAAAEADTVLVENGTPEAPIPTRAPADAEQPSPDTDADGIDAALPPALAPEVEAEEPDVRLRGGDAQEPLTGIESPVQESVENHERVGASDPVDVVTGEMFLSHVDAALPGILPLVLKRSHASHYLKGLWFGRSWSSTLDQRVDVDAGGVHYASPDGAVLHYPRPTHPGESVLPTEGARHPLTEDDDGIRIHDPFTGVTRHFATASAVPTPRGSTRRITAVTDRNNHRIEFRYHPDGRPKEVRHSGGYRIAVDTGTTSAGPRVTALRLLDGTGVGTRLVALAYDGRGRLTSVTNSSGKPLTFTYDDRDRITGWTDRNGVRYHYTFDAAGRVIRTGGPDGLMAARFHYDLPARTTTVTDSLGHDTVHHWNDTGQVVAITDTLGASVRIEQDRYRRLLSWTDKLGRTTRLIRDARGDVVRLDRPDGASHTLTYNDLHQPTSVTQPDGTTRHHTYDDRGNPVSSTDPAGATTTWAHDSQGRLLRTTDALGHRHHCTTGAAGLPLTITDALGHTTRIERDAFGRPTAITDPVGATTRAGWTTEGLPAWRVHPGGAREEWTYDAENNLLRHRGPLGEDTTFAYGPFDLLTARTAPDGARYTFAYDTELRLTRVTNPHDHTWTYTYDPAGRLTGEQDFDGRVLTYRTDAAGHLTERVNGAGQAVRLHRDPMGRTIARTDDEGATTTLEHDSAGRLVRATSPDSTVQFTYDACGRVLTEDVDGRILTNAYDLLGRRTHRTTSTGVRSVWTYDANGRPRTLSTADETLTFTHDPAGRETTRTLGTQTTLTQTWDIDHRLTAQTVQAHPTDGATAEILQQRTYTYRADGIPTHITDLLTGPRHYDLDPAGRVTAVRSDTWTETYAYDLLGNLTHTTAPPADPTTIGARTHTATRVRRAGRTTYDHDAQGRRTRTVRRTLSGRRDVTTYAWDPDDRLTAVTTPDGTRWRYTYDPLGRRTGKHRLGSNSKAGHRTAFTWDGTRLAEEIQHPEDANSIAISWDWQPGTHRAVTQTHRRPLSDDPKHTIYAIITDHLGTPRELVTTDGRVAWHENATLWGIHEATPDSGVHCPLRFPGQYHDSETGLNHNYHRYYDPEIAHYTTPDPLGLTAAPNANAYVGNPFAQTDPLGLSPTDQNASSPAEADLHTCYVLAGETPVLVQNFNTPRGFPDRELPRDPRTGEPAPDPAAAGYPHTQLGVKGSRRNPPYAQAREFDADEKPVRDVDFTDHGRPQNHDNPHQHPWNENVTGGTRSRDGAEPLDWGDR</sequence>
<protein>
    <submittedName>
        <fullName evidence="5">DUF6531 domain-containing protein</fullName>
    </submittedName>
</protein>
<accession>A0ABT6W357</accession>
<dbReference type="InterPro" id="IPR006530">
    <property type="entry name" value="YD"/>
</dbReference>
<feature type="region of interest" description="Disordered" evidence="2">
    <location>
        <begin position="537"/>
        <end position="574"/>
    </location>
</feature>
<evidence type="ECO:0000256" key="1">
    <source>
        <dbReference type="ARBA" id="ARBA00022737"/>
    </source>
</evidence>
<feature type="compositionally biased region" description="Basic and acidic residues" evidence="2">
    <location>
        <begin position="1344"/>
        <end position="1357"/>
    </location>
</feature>
<dbReference type="Pfam" id="PF20148">
    <property type="entry name" value="DUF6531"/>
    <property type="match status" value="1"/>
</dbReference>
<dbReference type="PANTHER" id="PTHR32305">
    <property type="match status" value="1"/>
</dbReference>
<feature type="domain" description="DUF6531" evidence="3">
    <location>
        <begin position="195"/>
        <end position="266"/>
    </location>
</feature>
<dbReference type="Pfam" id="PF25023">
    <property type="entry name" value="TEN_YD-shell"/>
    <property type="match status" value="1"/>
</dbReference>
<feature type="region of interest" description="Disordered" evidence="2">
    <location>
        <begin position="118"/>
        <end position="146"/>
    </location>
</feature>
<feature type="compositionally biased region" description="Basic and acidic residues" evidence="2">
    <location>
        <begin position="1261"/>
        <end position="1272"/>
    </location>
</feature>
<dbReference type="InterPro" id="IPR031325">
    <property type="entry name" value="RHS_repeat"/>
</dbReference>